<evidence type="ECO:0000256" key="1">
    <source>
        <dbReference type="SAM" id="MobiDB-lite"/>
    </source>
</evidence>
<dbReference type="AlphaFoldDB" id="A0A8S1IT02"/>
<feature type="region of interest" description="Disordered" evidence="1">
    <location>
        <begin position="223"/>
        <end position="327"/>
    </location>
</feature>
<feature type="compositionally biased region" description="Basic and acidic residues" evidence="1">
    <location>
        <begin position="504"/>
        <end position="513"/>
    </location>
</feature>
<dbReference type="EMBL" id="CAJHUC010000755">
    <property type="protein sequence ID" value="CAD7698078.1"/>
    <property type="molecule type" value="Genomic_DNA"/>
</dbReference>
<feature type="compositionally biased region" description="Low complexity" evidence="1">
    <location>
        <begin position="311"/>
        <end position="327"/>
    </location>
</feature>
<feature type="compositionally biased region" description="Basic and acidic residues" evidence="1">
    <location>
        <begin position="242"/>
        <end position="259"/>
    </location>
</feature>
<feature type="region of interest" description="Disordered" evidence="1">
    <location>
        <begin position="420"/>
        <end position="473"/>
    </location>
</feature>
<feature type="compositionally biased region" description="Polar residues" evidence="1">
    <location>
        <begin position="601"/>
        <end position="615"/>
    </location>
</feature>
<feature type="region of interest" description="Disordered" evidence="1">
    <location>
        <begin position="110"/>
        <end position="141"/>
    </location>
</feature>
<accession>A0A8S1IT02</accession>
<evidence type="ECO:0000313" key="3">
    <source>
        <dbReference type="Proteomes" id="UP000708148"/>
    </source>
</evidence>
<evidence type="ECO:0000313" key="2">
    <source>
        <dbReference type="EMBL" id="CAD7698078.1"/>
    </source>
</evidence>
<feature type="compositionally biased region" description="Basic and acidic residues" evidence="1">
    <location>
        <begin position="643"/>
        <end position="652"/>
    </location>
</feature>
<comment type="caution">
    <text evidence="2">The sequence shown here is derived from an EMBL/GenBank/DDBJ whole genome shotgun (WGS) entry which is preliminary data.</text>
</comment>
<feature type="compositionally biased region" description="Basic and acidic residues" evidence="1">
    <location>
        <begin position="750"/>
        <end position="759"/>
    </location>
</feature>
<organism evidence="2 3">
    <name type="scientific">Ostreobium quekettii</name>
    <dbReference type="NCBI Taxonomy" id="121088"/>
    <lineage>
        <taxon>Eukaryota</taxon>
        <taxon>Viridiplantae</taxon>
        <taxon>Chlorophyta</taxon>
        <taxon>core chlorophytes</taxon>
        <taxon>Ulvophyceae</taxon>
        <taxon>TCBD clade</taxon>
        <taxon>Bryopsidales</taxon>
        <taxon>Ostreobineae</taxon>
        <taxon>Ostreobiaceae</taxon>
        <taxon>Ostreobium</taxon>
    </lineage>
</organism>
<protein>
    <submittedName>
        <fullName evidence="2">Uncharacterized protein</fullName>
    </submittedName>
</protein>
<name>A0A8S1IT02_9CHLO</name>
<feature type="compositionally biased region" description="Gly residues" evidence="1">
    <location>
        <begin position="825"/>
        <end position="834"/>
    </location>
</feature>
<sequence>MSFCSVDVNVKELEESAPVGKSFLEAFGAQRHLSLQEEILRDLQSRVINGEISIDDPELQKLDPQTLEALFGAYEAAGPCLKLSHQCPSPKPVPPNSPSDYHEDTKDGALESVQRGPHSPQSEQAPLVAPQEQSASLADDACSAKASAEGAESQVVEEVQVACFDSNGIDAVTDGCGGQRGRMPEGDLQKLSNRILAGKARLDEVELRNLHPDDAAVIANIQDLAPPRGERSDSSSAEADSPAERPDDTTSLKVDESVQKLDGSITSSDRGARHAEAANERSQEVEGQEGFGPTSGSNPATHDRGYGDGTVASAGAEGVGSASEDGAGNFAERISSQLSRVPDCPESIAEAVSTCCYFENTISSRYKGMKENRLSVHDATTAFLYFAFKTLEDLVGGEELLAAVDHSMYLMAATRQGRENATEGTEGISAKCASPEGASAQEQVEDPAEQDKAVGLTEAGSGDGDVIAITETPDASVDVKCDATPQMEAGDVTSPGGAAGAPSPDRHAEERAEAVGASPSREGSPGEAPEQDENVPETSQSQGARKSPVGTGSGKNFPETSESPDIRKSLVGTGEVENVPETSQSPEIGTSPLGKGRSENLPETSQSTEIETSPQGAELFCKKQQRGGFDIRGGWAPPKKKGRTWEGERTITFDDAQVEPGGYKLIPGLSDDDQPQRFGEPLRDRFSSDEEGVAEKTEFDCAAGGDERMGDYEEDDGNGNEEKDESGEGVEEEDEELLFEDEEDMGGGEGYERARGRDGLEEDRFDCRRSRIGDDDDDDAIRIPGLSGSDVERCPRWEGGGGLGICGKRDWNGGRRAHVGKGGRRGGSFGGCQGQRGPLWSHRKDRQKNGTLPLGGKARGRGVRW</sequence>
<feature type="region of interest" description="Disordered" evidence="1">
    <location>
        <begin position="486"/>
        <end position="865"/>
    </location>
</feature>
<feature type="compositionally biased region" description="Basic and acidic residues" evidence="1">
    <location>
        <begin position="270"/>
        <end position="284"/>
    </location>
</feature>
<feature type="region of interest" description="Disordered" evidence="1">
    <location>
        <begin position="86"/>
        <end position="105"/>
    </location>
</feature>
<gene>
    <name evidence="2" type="ORF">OSTQU699_LOCUS3438</name>
</gene>
<dbReference type="Proteomes" id="UP000708148">
    <property type="component" value="Unassembled WGS sequence"/>
</dbReference>
<feature type="compositionally biased region" description="Basic and acidic residues" evidence="1">
    <location>
        <begin position="680"/>
        <end position="711"/>
    </location>
</feature>
<feature type="compositionally biased region" description="Acidic residues" evidence="1">
    <location>
        <begin position="712"/>
        <end position="746"/>
    </location>
</feature>
<proteinExistence type="predicted"/>
<feature type="compositionally biased region" description="Basic residues" evidence="1">
    <location>
        <begin position="815"/>
        <end position="824"/>
    </location>
</feature>
<keyword evidence="3" id="KW-1185">Reference proteome</keyword>
<reference evidence="2" key="1">
    <citation type="submission" date="2020-12" db="EMBL/GenBank/DDBJ databases">
        <authorList>
            <person name="Iha C."/>
        </authorList>
    </citation>
    <scope>NUCLEOTIDE SEQUENCE</scope>
</reference>